<dbReference type="Pfam" id="PF00005">
    <property type="entry name" value="ABC_tran"/>
    <property type="match status" value="1"/>
</dbReference>
<dbReference type="GO" id="GO:0005524">
    <property type="term" value="F:ATP binding"/>
    <property type="evidence" value="ECO:0007669"/>
    <property type="project" value="UniProtKB-KW"/>
</dbReference>
<dbReference type="InterPro" id="IPR027417">
    <property type="entry name" value="P-loop_NTPase"/>
</dbReference>
<evidence type="ECO:0000256" key="4">
    <source>
        <dbReference type="ARBA" id="ARBA00022840"/>
    </source>
</evidence>
<sequence>MSRPEPILAVDGLAVGYGVVPIVRDVALAVGRGEAVALLGANGAGKSTLLKAISGLLKPSAGRIRLAGKDIQGLAAETLVGRGLSHVAEGRRIFRKESVADNIQLGMYRLGLGRAEMARRRDEAFTLFPALREKAPAAAGTLSGGQQQMLAIAQALVRRPSVLMLDEPSLGLAPILVDEVFRVLGDIRAQGVSVLLVEQVVEQTLGFVDFAYVLANGRIAAAGTPAELGRTDVVRQAYLGRAPADLEGAA</sequence>
<comment type="similarity">
    <text evidence="1">Belongs to the ABC transporter superfamily.</text>
</comment>
<keyword evidence="3" id="KW-0547">Nucleotide-binding</keyword>
<keyword evidence="4 7" id="KW-0067">ATP-binding</keyword>
<dbReference type="InterPro" id="IPR003439">
    <property type="entry name" value="ABC_transporter-like_ATP-bd"/>
</dbReference>
<protein>
    <submittedName>
        <fullName evidence="7">ABC transporter ATP-binding protein</fullName>
    </submittedName>
</protein>
<dbReference type="PANTHER" id="PTHR43820:SF4">
    <property type="entry name" value="HIGH-AFFINITY BRANCHED-CHAIN AMINO ACID TRANSPORT ATP-BINDING PROTEIN LIVF"/>
    <property type="match status" value="1"/>
</dbReference>
<keyword evidence="5" id="KW-0029">Amino-acid transport</keyword>
<evidence type="ECO:0000256" key="3">
    <source>
        <dbReference type="ARBA" id="ARBA00022741"/>
    </source>
</evidence>
<feature type="domain" description="ABC transporter" evidence="6">
    <location>
        <begin position="8"/>
        <end position="241"/>
    </location>
</feature>
<accession>A0A916U9A6</accession>
<reference evidence="7" key="1">
    <citation type="journal article" date="2014" name="Int. J. Syst. Evol. Microbiol.">
        <title>Complete genome sequence of Corynebacterium casei LMG S-19264T (=DSM 44701T), isolated from a smear-ripened cheese.</title>
        <authorList>
            <consortium name="US DOE Joint Genome Institute (JGI-PGF)"/>
            <person name="Walter F."/>
            <person name="Albersmeier A."/>
            <person name="Kalinowski J."/>
            <person name="Ruckert C."/>
        </authorList>
    </citation>
    <scope>NUCLEOTIDE SEQUENCE</scope>
    <source>
        <strain evidence="7">CGMCC 1.12919</strain>
    </source>
</reference>
<dbReference type="Gene3D" id="3.40.50.300">
    <property type="entry name" value="P-loop containing nucleotide triphosphate hydrolases"/>
    <property type="match status" value="1"/>
</dbReference>
<name>A0A916U9A6_9HYPH</name>
<evidence type="ECO:0000256" key="5">
    <source>
        <dbReference type="ARBA" id="ARBA00022970"/>
    </source>
</evidence>
<evidence type="ECO:0000256" key="2">
    <source>
        <dbReference type="ARBA" id="ARBA00022448"/>
    </source>
</evidence>
<dbReference type="Proteomes" id="UP000637002">
    <property type="component" value="Unassembled WGS sequence"/>
</dbReference>
<dbReference type="InterPro" id="IPR003593">
    <property type="entry name" value="AAA+_ATPase"/>
</dbReference>
<dbReference type="InterPro" id="IPR017871">
    <property type="entry name" value="ABC_transporter-like_CS"/>
</dbReference>
<keyword evidence="8" id="KW-1185">Reference proteome</keyword>
<dbReference type="GO" id="GO:0016887">
    <property type="term" value="F:ATP hydrolysis activity"/>
    <property type="evidence" value="ECO:0007669"/>
    <property type="project" value="InterPro"/>
</dbReference>
<dbReference type="EMBL" id="BMGG01000004">
    <property type="protein sequence ID" value="GGC65302.1"/>
    <property type="molecule type" value="Genomic_DNA"/>
</dbReference>
<keyword evidence="2" id="KW-0813">Transport</keyword>
<reference evidence="7" key="2">
    <citation type="submission" date="2020-09" db="EMBL/GenBank/DDBJ databases">
        <authorList>
            <person name="Sun Q."/>
            <person name="Zhou Y."/>
        </authorList>
    </citation>
    <scope>NUCLEOTIDE SEQUENCE</scope>
    <source>
        <strain evidence="7">CGMCC 1.12919</strain>
    </source>
</reference>
<dbReference type="CDD" id="cd03224">
    <property type="entry name" value="ABC_TM1139_LivF_branched"/>
    <property type="match status" value="1"/>
</dbReference>
<dbReference type="PROSITE" id="PS00211">
    <property type="entry name" value="ABC_TRANSPORTER_1"/>
    <property type="match status" value="1"/>
</dbReference>
<dbReference type="RefSeq" id="WP_244641946.1">
    <property type="nucleotide sequence ID" value="NZ_BMGG01000004.1"/>
</dbReference>
<evidence type="ECO:0000313" key="7">
    <source>
        <dbReference type="EMBL" id="GGC65302.1"/>
    </source>
</evidence>
<dbReference type="AlphaFoldDB" id="A0A916U9A6"/>
<dbReference type="InterPro" id="IPR052156">
    <property type="entry name" value="BCAA_Transport_ATP-bd_LivF"/>
</dbReference>
<dbReference type="GO" id="GO:0015658">
    <property type="term" value="F:branched-chain amino acid transmembrane transporter activity"/>
    <property type="evidence" value="ECO:0007669"/>
    <property type="project" value="TreeGrafter"/>
</dbReference>
<evidence type="ECO:0000313" key="8">
    <source>
        <dbReference type="Proteomes" id="UP000637002"/>
    </source>
</evidence>
<dbReference type="GO" id="GO:0015807">
    <property type="term" value="P:L-amino acid transport"/>
    <property type="evidence" value="ECO:0007669"/>
    <property type="project" value="TreeGrafter"/>
</dbReference>
<proteinExistence type="inferred from homology"/>
<organism evidence="7 8">
    <name type="scientific">Chelatococcus reniformis</name>
    <dbReference type="NCBI Taxonomy" id="1494448"/>
    <lineage>
        <taxon>Bacteria</taxon>
        <taxon>Pseudomonadati</taxon>
        <taxon>Pseudomonadota</taxon>
        <taxon>Alphaproteobacteria</taxon>
        <taxon>Hyphomicrobiales</taxon>
        <taxon>Chelatococcaceae</taxon>
        <taxon>Chelatococcus</taxon>
    </lineage>
</organism>
<dbReference type="SUPFAM" id="SSF52540">
    <property type="entry name" value="P-loop containing nucleoside triphosphate hydrolases"/>
    <property type="match status" value="1"/>
</dbReference>
<evidence type="ECO:0000259" key="6">
    <source>
        <dbReference type="PROSITE" id="PS50893"/>
    </source>
</evidence>
<dbReference type="SMART" id="SM00382">
    <property type="entry name" value="AAA"/>
    <property type="match status" value="1"/>
</dbReference>
<gene>
    <name evidence="7" type="ORF">GCM10010994_24870</name>
</gene>
<dbReference type="PROSITE" id="PS50893">
    <property type="entry name" value="ABC_TRANSPORTER_2"/>
    <property type="match status" value="1"/>
</dbReference>
<dbReference type="PANTHER" id="PTHR43820">
    <property type="entry name" value="HIGH-AFFINITY BRANCHED-CHAIN AMINO ACID TRANSPORT ATP-BINDING PROTEIN LIVF"/>
    <property type="match status" value="1"/>
</dbReference>
<evidence type="ECO:0000256" key="1">
    <source>
        <dbReference type="ARBA" id="ARBA00005417"/>
    </source>
</evidence>
<comment type="caution">
    <text evidence="7">The sequence shown here is derived from an EMBL/GenBank/DDBJ whole genome shotgun (WGS) entry which is preliminary data.</text>
</comment>